<dbReference type="InterPro" id="IPR050336">
    <property type="entry name" value="Chromosome_partition/occlusion"/>
</dbReference>
<dbReference type="HOGENOM" id="CLU_764808_0_0_11"/>
<dbReference type="InterPro" id="IPR003115">
    <property type="entry name" value="ParB_N"/>
</dbReference>
<dbReference type="PANTHER" id="PTHR33375:SF1">
    <property type="entry name" value="CHROMOSOME-PARTITIONING PROTEIN PARB-RELATED"/>
    <property type="match status" value="1"/>
</dbReference>
<dbReference type="SMART" id="SM00470">
    <property type="entry name" value="ParB"/>
    <property type="match status" value="1"/>
</dbReference>
<dbReference type="Gene3D" id="3.90.1530.10">
    <property type="entry name" value="Conserved hypothetical protein from pyrococcus furiosus pfu- 392566-001, ParB domain"/>
    <property type="match status" value="1"/>
</dbReference>
<evidence type="ECO:0000313" key="4">
    <source>
        <dbReference type="Proteomes" id="UP000006281"/>
    </source>
</evidence>
<dbReference type="PATRIC" id="fig|1179773.3.peg.1962"/>
<dbReference type="GO" id="GO:0005694">
    <property type="term" value="C:chromosome"/>
    <property type="evidence" value="ECO:0007669"/>
    <property type="project" value="TreeGrafter"/>
</dbReference>
<organism evidence="3 4">
    <name type="scientific">Saccharothrix espanaensis (strain ATCC 51144 / DSM 44229 / JCM 9112 / NBRC 15066 / NRRL 15764)</name>
    <dbReference type="NCBI Taxonomy" id="1179773"/>
    <lineage>
        <taxon>Bacteria</taxon>
        <taxon>Bacillati</taxon>
        <taxon>Actinomycetota</taxon>
        <taxon>Actinomycetes</taxon>
        <taxon>Pseudonocardiales</taxon>
        <taxon>Pseudonocardiaceae</taxon>
        <taxon>Saccharothrix</taxon>
    </lineage>
</organism>
<dbReference type="EMBL" id="HE804045">
    <property type="protein sequence ID" value="CCH29273.1"/>
    <property type="molecule type" value="Genomic_DNA"/>
</dbReference>
<feature type="region of interest" description="Disordered" evidence="1">
    <location>
        <begin position="291"/>
        <end position="362"/>
    </location>
</feature>
<feature type="domain" description="ParB-like N-terminal" evidence="2">
    <location>
        <begin position="12"/>
        <end position="102"/>
    </location>
</feature>
<dbReference type="STRING" id="1179773.BN6_19540"/>
<dbReference type="PANTHER" id="PTHR33375">
    <property type="entry name" value="CHROMOSOME-PARTITIONING PROTEIN PARB-RELATED"/>
    <property type="match status" value="1"/>
</dbReference>
<dbReference type="eggNOG" id="COG1475">
    <property type="taxonomic scope" value="Bacteria"/>
</dbReference>
<dbReference type="AlphaFoldDB" id="K0JYH8"/>
<dbReference type="BioCyc" id="SESP1179773:BN6_RS09600-MONOMER"/>
<gene>
    <name evidence="3" type="primary">parB1</name>
    <name evidence="3" type="ordered locus">BN6_19540</name>
</gene>
<keyword evidence="4" id="KW-1185">Reference proteome</keyword>
<dbReference type="SUPFAM" id="SSF110849">
    <property type="entry name" value="ParB/Sulfiredoxin"/>
    <property type="match status" value="1"/>
</dbReference>
<dbReference type="InterPro" id="IPR036086">
    <property type="entry name" value="ParB/Sulfiredoxin_sf"/>
</dbReference>
<evidence type="ECO:0000256" key="1">
    <source>
        <dbReference type="SAM" id="MobiDB-lite"/>
    </source>
</evidence>
<dbReference type="KEGG" id="sesp:BN6_19540"/>
<evidence type="ECO:0000259" key="2">
    <source>
        <dbReference type="SMART" id="SM00470"/>
    </source>
</evidence>
<dbReference type="OrthoDB" id="3846919at2"/>
<dbReference type="GO" id="GO:0007059">
    <property type="term" value="P:chromosome segregation"/>
    <property type="evidence" value="ECO:0007669"/>
    <property type="project" value="TreeGrafter"/>
</dbReference>
<sequence length="362" mass="39090">MTAQLWSNTRFELLDPRTLVMDRNSRTIGDIETEKPDLCASVRRHGVRVPVIVRPVEEGRYRVQDGHCRTIIAASLPGEDHVVPAIITESEDEQRWAWLRDQWLANEVRSGYGSVDAARIFEELTLFGLSAEQVADELSVDVGTVEAGLRTRCSGKVTDALRIHPQLSLLQAAELVEFEGDEDAYRDLTETLETDPAGLDHALAEWRLTYRSRAACAQLADELRGVGVEVVGDYAPAGALRLDRLYRSRKDRVRLDGEDAGHGSCPGHAAYITTNNAEGVATAGGRAVHRARLGGGRPRGAAGDGTPSRLRLPPARPHGSEAGQQESVGGQAVQGHGGSGDDGQPRGPAGRVRGVHERGDLA</sequence>
<dbReference type="Proteomes" id="UP000006281">
    <property type="component" value="Chromosome"/>
</dbReference>
<accession>K0JYH8</accession>
<proteinExistence type="predicted"/>
<protein>
    <submittedName>
        <fullName evidence="3">Putative chromosome-partitioning protein</fullName>
    </submittedName>
</protein>
<name>K0JYH8_SACES</name>
<evidence type="ECO:0000313" key="3">
    <source>
        <dbReference type="EMBL" id="CCH29273.1"/>
    </source>
</evidence>
<reference evidence="3 4" key="1">
    <citation type="journal article" date="2012" name="BMC Genomics">
        <title>Complete genome sequence of Saccharothrix espanaensis DSM 44229T and comparison to the other completely sequenced Pseudonocardiaceae.</title>
        <authorList>
            <person name="Strobel T."/>
            <person name="Al-Dilaimi A."/>
            <person name="Blom J."/>
            <person name="Gessner A."/>
            <person name="Kalinowski J."/>
            <person name="Luzhetska M."/>
            <person name="Puhler A."/>
            <person name="Szczepanowski R."/>
            <person name="Bechthold A."/>
            <person name="Ruckert C."/>
        </authorList>
    </citation>
    <scope>NUCLEOTIDE SEQUENCE [LARGE SCALE GENOMIC DNA]</scope>
    <source>
        <strain evidence="4">ATCC 51144 / DSM 44229 / JCM 9112 / NBRC 15066 / NRRL 15764</strain>
    </source>
</reference>